<evidence type="ECO:0000313" key="2">
    <source>
        <dbReference type="Proteomes" id="UP001164929"/>
    </source>
</evidence>
<organism evidence="1 2">
    <name type="scientific">Populus alba x Populus x berolinensis</name>
    <dbReference type="NCBI Taxonomy" id="444605"/>
    <lineage>
        <taxon>Eukaryota</taxon>
        <taxon>Viridiplantae</taxon>
        <taxon>Streptophyta</taxon>
        <taxon>Embryophyta</taxon>
        <taxon>Tracheophyta</taxon>
        <taxon>Spermatophyta</taxon>
        <taxon>Magnoliopsida</taxon>
        <taxon>eudicotyledons</taxon>
        <taxon>Gunneridae</taxon>
        <taxon>Pentapetalae</taxon>
        <taxon>rosids</taxon>
        <taxon>fabids</taxon>
        <taxon>Malpighiales</taxon>
        <taxon>Salicaceae</taxon>
        <taxon>Saliceae</taxon>
        <taxon>Populus</taxon>
    </lineage>
</organism>
<reference evidence="1" key="1">
    <citation type="journal article" date="2023" name="Mol. Ecol. Resour.">
        <title>Chromosome-level genome assembly of a triploid poplar Populus alba 'Berolinensis'.</title>
        <authorList>
            <person name="Chen S."/>
            <person name="Yu Y."/>
            <person name="Wang X."/>
            <person name="Wang S."/>
            <person name="Zhang T."/>
            <person name="Zhou Y."/>
            <person name="He R."/>
            <person name="Meng N."/>
            <person name="Wang Y."/>
            <person name="Liu W."/>
            <person name="Liu Z."/>
            <person name="Liu J."/>
            <person name="Guo Q."/>
            <person name="Huang H."/>
            <person name="Sederoff R.R."/>
            <person name="Wang G."/>
            <person name="Qu G."/>
            <person name="Chen S."/>
        </authorList>
    </citation>
    <scope>NUCLEOTIDE SEQUENCE</scope>
    <source>
        <strain evidence="1">SC-2020</strain>
    </source>
</reference>
<dbReference type="AlphaFoldDB" id="A0AAD6M8U0"/>
<evidence type="ECO:0000313" key="1">
    <source>
        <dbReference type="EMBL" id="KAJ6980624.1"/>
    </source>
</evidence>
<sequence length="86" mass="9760">MDNVYIIEIKTIDKQSRPHLLVSNPQLYSNNKSFQRIFPHEEQWRLGSCPQDTVGLVVLRGLSLSASNKENQSSFGLTSSLRNLDV</sequence>
<gene>
    <name evidence="1" type="ORF">NC653_028434</name>
</gene>
<accession>A0AAD6M8U0</accession>
<proteinExistence type="predicted"/>
<dbReference type="Proteomes" id="UP001164929">
    <property type="component" value="Chromosome 11"/>
</dbReference>
<comment type="caution">
    <text evidence="1">The sequence shown here is derived from an EMBL/GenBank/DDBJ whole genome shotgun (WGS) entry which is preliminary data.</text>
</comment>
<dbReference type="EMBL" id="JAQIZT010000011">
    <property type="protein sequence ID" value="KAJ6980624.1"/>
    <property type="molecule type" value="Genomic_DNA"/>
</dbReference>
<protein>
    <submittedName>
        <fullName evidence="1">Uncharacterized protein</fullName>
    </submittedName>
</protein>
<name>A0AAD6M8U0_9ROSI</name>
<keyword evidence="2" id="KW-1185">Reference proteome</keyword>